<organism evidence="1 2">
    <name type="scientific">Taxus chinensis</name>
    <name type="common">Chinese yew</name>
    <name type="synonym">Taxus wallichiana var. chinensis</name>
    <dbReference type="NCBI Taxonomy" id="29808"/>
    <lineage>
        <taxon>Eukaryota</taxon>
        <taxon>Viridiplantae</taxon>
        <taxon>Streptophyta</taxon>
        <taxon>Embryophyta</taxon>
        <taxon>Tracheophyta</taxon>
        <taxon>Spermatophyta</taxon>
        <taxon>Pinopsida</taxon>
        <taxon>Pinidae</taxon>
        <taxon>Conifers II</taxon>
        <taxon>Cupressales</taxon>
        <taxon>Taxaceae</taxon>
        <taxon>Taxus</taxon>
    </lineage>
</organism>
<sequence length="59" mass="6444">ENDRDEKFGILAWEKVTWLLSKLSWSQLRGGRSGFGGPTCSVGVISLVDYGESNLAIAE</sequence>
<dbReference type="AlphaFoldDB" id="A0AA38CDB0"/>
<gene>
    <name evidence="1" type="ORF">KI387_038405</name>
</gene>
<feature type="non-terminal residue" evidence="1">
    <location>
        <position position="59"/>
    </location>
</feature>
<name>A0AA38CDB0_TAXCH</name>
<protein>
    <submittedName>
        <fullName evidence="1">Uncharacterized protein</fullName>
    </submittedName>
</protein>
<feature type="non-terminal residue" evidence="1">
    <location>
        <position position="1"/>
    </location>
</feature>
<dbReference type="EMBL" id="JAHRHJ020000011">
    <property type="protein sequence ID" value="KAH9294817.1"/>
    <property type="molecule type" value="Genomic_DNA"/>
</dbReference>
<reference evidence="1 2" key="1">
    <citation type="journal article" date="2021" name="Nat. Plants">
        <title>The Taxus genome provides insights into paclitaxel biosynthesis.</title>
        <authorList>
            <person name="Xiong X."/>
            <person name="Gou J."/>
            <person name="Liao Q."/>
            <person name="Li Y."/>
            <person name="Zhou Q."/>
            <person name="Bi G."/>
            <person name="Li C."/>
            <person name="Du R."/>
            <person name="Wang X."/>
            <person name="Sun T."/>
            <person name="Guo L."/>
            <person name="Liang H."/>
            <person name="Lu P."/>
            <person name="Wu Y."/>
            <person name="Zhang Z."/>
            <person name="Ro D.K."/>
            <person name="Shang Y."/>
            <person name="Huang S."/>
            <person name="Yan J."/>
        </authorList>
    </citation>
    <scope>NUCLEOTIDE SEQUENCE [LARGE SCALE GENOMIC DNA]</scope>
    <source>
        <strain evidence="1">Ta-2019</strain>
    </source>
</reference>
<proteinExistence type="predicted"/>
<evidence type="ECO:0000313" key="1">
    <source>
        <dbReference type="EMBL" id="KAH9294817.1"/>
    </source>
</evidence>
<comment type="caution">
    <text evidence="1">The sequence shown here is derived from an EMBL/GenBank/DDBJ whole genome shotgun (WGS) entry which is preliminary data.</text>
</comment>
<keyword evidence="2" id="KW-1185">Reference proteome</keyword>
<accession>A0AA38CDB0</accession>
<dbReference type="Proteomes" id="UP000824469">
    <property type="component" value="Unassembled WGS sequence"/>
</dbReference>
<evidence type="ECO:0000313" key="2">
    <source>
        <dbReference type="Proteomes" id="UP000824469"/>
    </source>
</evidence>